<gene>
    <name evidence="11" type="ordered locus">Tneu_0343</name>
</gene>
<dbReference type="HOGENOM" id="CLU_1109554_0_0_2"/>
<dbReference type="InterPro" id="IPR036197">
    <property type="entry name" value="NarG-like_sf"/>
</dbReference>
<dbReference type="Gene3D" id="1.20.950.20">
    <property type="entry name" value="Transmembrane di-heme cytochromes, Chain C"/>
    <property type="match status" value="1"/>
</dbReference>
<feature type="transmembrane region" description="Helical" evidence="9">
    <location>
        <begin position="116"/>
        <end position="135"/>
    </location>
</feature>
<dbReference type="PANTHER" id="PTHR30598:SF3">
    <property type="entry name" value="RESPIRATORY NITRATE REDUCTASE 1 GAMMA CHAIN"/>
    <property type="match status" value="1"/>
</dbReference>
<keyword evidence="7" id="KW-0560">Oxidoreductase</keyword>
<organism evidence="11 12">
    <name type="scientific">Pyrobaculum neutrophilum (strain DSM 2338 / JCM 9278 / NBRC 100436 / V24Sta)</name>
    <name type="common">Thermoproteus neutrophilus</name>
    <dbReference type="NCBI Taxonomy" id="444157"/>
    <lineage>
        <taxon>Archaea</taxon>
        <taxon>Thermoproteota</taxon>
        <taxon>Thermoprotei</taxon>
        <taxon>Thermoproteales</taxon>
        <taxon>Thermoproteaceae</taxon>
        <taxon>Pyrobaculum</taxon>
    </lineage>
</organism>
<keyword evidence="3" id="KW-1003">Cell membrane</keyword>
<evidence type="ECO:0000256" key="6">
    <source>
        <dbReference type="ARBA" id="ARBA00022989"/>
    </source>
</evidence>
<dbReference type="RefSeq" id="WP_012349714.1">
    <property type="nucleotide sequence ID" value="NC_010525.1"/>
</dbReference>
<accession>B1YBQ9</accession>
<evidence type="ECO:0000313" key="11">
    <source>
        <dbReference type="EMBL" id="ACB39293.1"/>
    </source>
</evidence>
<evidence type="ECO:0000256" key="8">
    <source>
        <dbReference type="ARBA" id="ARBA00023136"/>
    </source>
</evidence>
<dbReference type="KEGG" id="tne:Tneu_0343"/>
<reference evidence="11" key="1">
    <citation type="submission" date="2008-03" db="EMBL/GenBank/DDBJ databases">
        <title>Complete sequence of Thermoproteus neutrophilus V24Sta.</title>
        <authorList>
            <consortium name="US DOE Joint Genome Institute"/>
            <person name="Copeland A."/>
            <person name="Lucas S."/>
            <person name="Lapidus A."/>
            <person name="Glavina del Rio T."/>
            <person name="Dalin E."/>
            <person name="Tice H."/>
            <person name="Bruce D."/>
            <person name="Goodwin L."/>
            <person name="Pitluck S."/>
            <person name="Sims D."/>
            <person name="Brettin T."/>
            <person name="Detter J.C."/>
            <person name="Han C."/>
            <person name="Kuske C.R."/>
            <person name="Schmutz J."/>
            <person name="Larimer F."/>
            <person name="Land M."/>
            <person name="Hauser L."/>
            <person name="Kyrpides N."/>
            <person name="Mikhailova N."/>
            <person name="Biddle J.F."/>
            <person name="Zhang Z."/>
            <person name="Fitz-Gibbon S.T."/>
            <person name="Lowe T.M."/>
            <person name="Saltikov C."/>
            <person name="House C.H."/>
            <person name="Richardson P."/>
        </authorList>
    </citation>
    <scope>NUCLEOTIDE SEQUENCE [LARGE SCALE GENOMIC DNA]</scope>
    <source>
        <strain evidence="11">V24Sta</strain>
    </source>
</reference>
<dbReference type="GO" id="GO:0009055">
    <property type="term" value="F:electron transfer activity"/>
    <property type="evidence" value="ECO:0007669"/>
    <property type="project" value="TreeGrafter"/>
</dbReference>
<feature type="transmembrane region" description="Helical" evidence="9">
    <location>
        <begin position="6"/>
        <end position="28"/>
    </location>
</feature>
<dbReference type="GO" id="GO:0019645">
    <property type="term" value="P:anaerobic electron transport chain"/>
    <property type="evidence" value="ECO:0007669"/>
    <property type="project" value="TreeGrafter"/>
</dbReference>
<evidence type="ECO:0000256" key="9">
    <source>
        <dbReference type="SAM" id="Phobius"/>
    </source>
</evidence>
<keyword evidence="2" id="KW-0813">Transport</keyword>
<evidence type="ECO:0000256" key="7">
    <source>
        <dbReference type="ARBA" id="ARBA00023002"/>
    </source>
</evidence>
<dbReference type="EMBL" id="CP001014">
    <property type="protein sequence ID" value="ACB39293.1"/>
    <property type="molecule type" value="Genomic_DNA"/>
</dbReference>
<keyword evidence="12" id="KW-1185">Reference proteome</keyword>
<keyword evidence="8 9" id="KW-0472">Membrane</keyword>
<dbReference type="AlphaFoldDB" id="B1YBQ9"/>
<dbReference type="Pfam" id="PF02665">
    <property type="entry name" value="Nitrate_red_gam"/>
    <property type="match status" value="1"/>
</dbReference>
<feature type="domain" description="NarG-like" evidence="10">
    <location>
        <begin position="71"/>
        <end position="234"/>
    </location>
</feature>
<evidence type="ECO:0000313" key="12">
    <source>
        <dbReference type="Proteomes" id="UP000001694"/>
    </source>
</evidence>
<keyword evidence="4 9" id="KW-0812">Transmembrane</keyword>
<evidence type="ECO:0000256" key="5">
    <source>
        <dbReference type="ARBA" id="ARBA00022982"/>
    </source>
</evidence>
<name>B1YBQ9_PYRNV</name>
<dbReference type="GeneID" id="6165283"/>
<dbReference type="Proteomes" id="UP000001694">
    <property type="component" value="Chromosome"/>
</dbReference>
<sequence length="256" mass="28097">MLDAVLFIGVPYLALVVLIIGVLAKIGAWISPRGLTSLASVAVVSYNWSAGARAGEVLKRILTFYTLKYTNDKLLYWGALLFHWGIFLTLLLGHTALFFSPEQLAAMGIDPSTRKIIAIGLGTLFGIVVVIGLILLWARRLTKPEVKSFTFADDWFALVLITAIVLVGLVNTAVIHPHYDKTVTPWLQNLLTGNVAAALEAITKAEPLVKLHIFLAEVLMIYVPFGKMIHPFTIFFEPTITSAPYKVSGSEVIFSK</sequence>
<dbReference type="GO" id="GO:0005886">
    <property type="term" value="C:plasma membrane"/>
    <property type="evidence" value="ECO:0007669"/>
    <property type="project" value="UniProtKB-SubCell"/>
</dbReference>
<dbReference type="OrthoDB" id="27932at2157"/>
<evidence type="ECO:0000256" key="3">
    <source>
        <dbReference type="ARBA" id="ARBA00022475"/>
    </source>
</evidence>
<feature type="transmembrane region" description="Helical" evidence="9">
    <location>
        <begin position="155"/>
        <end position="175"/>
    </location>
</feature>
<dbReference type="InterPro" id="IPR051936">
    <property type="entry name" value="Heme-iron_electron_transfer"/>
</dbReference>
<dbReference type="GO" id="GO:0008940">
    <property type="term" value="F:nitrate reductase activity"/>
    <property type="evidence" value="ECO:0007669"/>
    <property type="project" value="TreeGrafter"/>
</dbReference>
<protein>
    <submittedName>
        <fullName evidence="11">Nitrate reductase gamma subunit</fullName>
    </submittedName>
</protein>
<keyword evidence="5" id="KW-0249">Electron transport</keyword>
<keyword evidence="6 9" id="KW-1133">Transmembrane helix</keyword>
<comment type="subcellular location">
    <subcellularLocation>
        <location evidence="1">Cell membrane</location>
        <topology evidence="1">Multi-pass membrane protein</topology>
    </subcellularLocation>
</comment>
<dbReference type="SUPFAM" id="SSF103501">
    <property type="entry name" value="Respiratory nitrate reductase 1 gamma chain"/>
    <property type="match status" value="1"/>
</dbReference>
<evidence type="ECO:0000256" key="2">
    <source>
        <dbReference type="ARBA" id="ARBA00022448"/>
    </source>
</evidence>
<dbReference type="STRING" id="444157.Tneu_0343"/>
<dbReference type="eggNOG" id="arCOG02194">
    <property type="taxonomic scope" value="Archaea"/>
</dbReference>
<proteinExistence type="predicted"/>
<dbReference type="PANTHER" id="PTHR30598">
    <property type="entry name" value="NITRATE REDUCTASE PRIVATE CHAPERONE, REDOX ENZYME MATURATION PROTEIN REMP FAMILY"/>
    <property type="match status" value="1"/>
</dbReference>
<evidence type="ECO:0000256" key="1">
    <source>
        <dbReference type="ARBA" id="ARBA00004651"/>
    </source>
</evidence>
<dbReference type="InterPro" id="IPR023234">
    <property type="entry name" value="NarG-like_domain"/>
</dbReference>
<evidence type="ECO:0000256" key="4">
    <source>
        <dbReference type="ARBA" id="ARBA00022692"/>
    </source>
</evidence>
<evidence type="ECO:0000259" key="10">
    <source>
        <dbReference type="Pfam" id="PF02665"/>
    </source>
</evidence>
<feature type="transmembrane region" description="Helical" evidence="9">
    <location>
        <begin position="74"/>
        <end position="95"/>
    </location>
</feature>
<dbReference type="GO" id="GO:0020037">
    <property type="term" value="F:heme binding"/>
    <property type="evidence" value="ECO:0007669"/>
    <property type="project" value="TreeGrafter"/>
</dbReference>